<comment type="caution">
    <text evidence="2">The sequence shown here is derived from an EMBL/GenBank/DDBJ whole genome shotgun (WGS) entry which is preliminary data.</text>
</comment>
<accession>A0ABV2SC46</accession>
<dbReference type="Proteomes" id="UP001549366">
    <property type="component" value="Unassembled WGS sequence"/>
</dbReference>
<name>A0ABV2SC46_9GAMM</name>
<protein>
    <submittedName>
        <fullName evidence="2">Uncharacterized protein</fullName>
    </submittedName>
</protein>
<evidence type="ECO:0000313" key="2">
    <source>
        <dbReference type="EMBL" id="MET4755337.1"/>
    </source>
</evidence>
<feature type="compositionally biased region" description="Basic and acidic residues" evidence="1">
    <location>
        <begin position="21"/>
        <end position="37"/>
    </location>
</feature>
<gene>
    <name evidence="2" type="ORF">V5J35_000529</name>
</gene>
<keyword evidence="3" id="KW-1185">Reference proteome</keyword>
<evidence type="ECO:0000313" key="3">
    <source>
        <dbReference type="Proteomes" id="UP001549366"/>
    </source>
</evidence>
<sequence>MSGIKGFGKRGSYDLPGTPPEKAKTTSEKQETPEKNSKTGKKNGRRIFSFLPFMRKKAKPVEKPDTFRPLDDRSVKPNTPSRNVHTAEKTAPSTDKSNKQPLADALPGMAGGSAGVVINTANAGTAEGSTGMTPGIVEAIEGFGEVASLAGDAGDISALTESSKGVAASAGSGHIVAGPHAFSNGVESEFSEIQQSAANQLTPEDLTAFQQEGVSADDIESVFTHAEEQFFDQLSTHDLDQFTTQDYEALQADYSTVQEGTLSDPEITDGAVKQSVEHSGASEYIEGLLDPVSVGVDVGVGIVSHSITLGLNLHKLSKLRHRKEAFEACGKLVENWESASFGDTEQISVQDMKDYALIARLRGNESDSNPLLTVLGEQHCHYGNDQQILALIDQMIKLTENRKDNTSQDVHRRLIAWKSEFNERAAHFEKRLKKGSADKESTPLKAAHQSKKMMAQLNDIMKPVGVKVDYSTPLKKGKSALASKHKLVINENRLHRYLKKSEQLPYKSDVRNYITDYSGDTDTLEAFSSYEGRKIKHQKSQARWTVGAMVTSAIPVLKADYMVRSAREFKERNYRRKSNGILDAKLAWLGGFINRNFAIVETKPSLKNALEVAVKVISAKKDRTLVKSEAAAANSAIDMTGAVAGTAAATAAPGIGSLIADSLVGGARLGVTVKSAFKRRSVDKRHQQFGRIETGVYSELKKVHNNAPEGKEGEAEREAIKEVAVQLFDVSDEQINLLFSQPDSRDLVSQKGIIRLRFNNSDQ</sequence>
<dbReference type="RefSeq" id="WP_354009773.1">
    <property type="nucleotide sequence ID" value="NZ_JBEWTA010000001.1"/>
</dbReference>
<evidence type="ECO:0000256" key="1">
    <source>
        <dbReference type="SAM" id="MobiDB-lite"/>
    </source>
</evidence>
<reference evidence="2 3" key="1">
    <citation type="submission" date="2024-06" db="EMBL/GenBank/DDBJ databases">
        <title>Genomic Encyclopedia of Type Strains, Phase V (KMG-V): Genome sequencing to study the core and pangenomes of soil and plant-associated prokaryotes.</title>
        <authorList>
            <person name="Whitman W."/>
        </authorList>
    </citation>
    <scope>NUCLEOTIDE SEQUENCE [LARGE SCALE GENOMIC DNA]</scope>
    <source>
        <strain evidence="2 3">NE40</strain>
    </source>
</reference>
<organism evidence="2 3">
    <name type="scientific">Endozoicomonas lisbonensis</name>
    <dbReference type="NCBI Taxonomy" id="3120522"/>
    <lineage>
        <taxon>Bacteria</taxon>
        <taxon>Pseudomonadati</taxon>
        <taxon>Pseudomonadota</taxon>
        <taxon>Gammaproteobacteria</taxon>
        <taxon>Oceanospirillales</taxon>
        <taxon>Endozoicomonadaceae</taxon>
        <taxon>Endozoicomonas</taxon>
    </lineage>
</organism>
<feature type="region of interest" description="Disordered" evidence="1">
    <location>
        <begin position="1"/>
        <end position="108"/>
    </location>
</feature>
<dbReference type="EMBL" id="JBEWTB010000002">
    <property type="protein sequence ID" value="MET4755337.1"/>
    <property type="molecule type" value="Genomic_DNA"/>
</dbReference>
<proteinExistence type="predicted"/>
<feature type="compositionally biased region" description="Basic and acidic residues" evidence="1">
    <location>
        <begin position="59"/>
        <end position="75"/>
    </location>
</feature>